<keyword evidence="4" id="KW-1185">Reference proteome</keyword>
<feature type="transmembrane region" description="Helical" evidence="2">
    <location>
        <begin position="352"/>
        <end position="369"/>
    </location>
</feature>
<feature type="compositionally biased region" description="Polar residues" evidence="1">
    <location>
        <begin position="30"/>
        <end position="40"/>
    </location>
</feature>
<evidence type="ECO:0000256" key="2">
    <source>
        <dbReference type="SAM" id="Phobius"/>
    </source>
</evidence>
<dbReference type="OrthoDB" id="2020776at2759"/>
<proteinExistence type="predicted"/>
<keyword evidence="2" id="KW-1133">Transmembrane helix</keyword>
<accession>A0A9N7RJ20</accession>
<feature type="compositionally biased region" description="Basic and acidic residues" evidence="1">
    <location>
        <begin position="158"/>
        <end position="177"/>
    </location>
</feature>
<name>A0A9N7RJ20_STRHE</name>
<feature type="transmembrane region" description="Helical" evidence="2">
    <location>
        <begin position="242"/>
        <end position="266"/>
    </location>
</feature>
<gene>
    <name evidence="3" type="ORF">SHERM_27156</name>
</gene>
<sequence>MTPLQDSRLKKLLFLYVFTLLFITPPLLTSANHHQNQPSRSLMELEENEDPPIPKKAKKLSTNSNQTKLLKPTSNSSQNKNKSIKISSTDSASKSSNKTKPIIKTSLTEHPAPPATAKSNLKKLNSTSKSNSTSLLTKKTSDLSSPKNKTSKPTTTSKETKTKTHLETTQPKSDKAQKKQPSWIDDDDDDDLVAGFRDLPTKFQESIVPDLERISKTSQIYLNKYNKEFTKGYIKPYFGTKYASAIASLVSFAFVLIPLIIVSLIFSKIKAYFSLQKLLILVQAYLAIYFTILCLSALATGLEPLRFFFATSPSTYVGVQVLQTLAYVLYLLILLMYLILVFSTETGLATKVLGLGQTLVGFAVGLHYYMTVFHRAVLHQPPKSSWRVHALYATCFLVICLLGRVDRQKKTYLEEGGEEGKKS</sequence>
<keyword evidence="2" id="KW-0472">Membrane</keyword>
<protein>
    <submittedName>
        <fullName evidence="3">Uncharacterized protein</fullName>
    </submittedName>
</protein>
<dbReference type="PANTHER" id="PTHR35310:SF1">
    <property type="entry name" value="CELL WALL INTEGRITY_STRESS RESPONSE COMPONENT-LIKE PROTEIN"/>
    <property type="match status" value="1"/>
</dbReference>
<feature type="region of interest" description="Disordered" evidence="1">
    <location>
        <begin position="30"/>
        <end position="187"/>
    </location>
</feature>
<organism evidence="3 4">
    <name type="scientific">Striga hermonthica</name>
    <name type="common">Purple witchweed</name>
    <name type="synonym">Buchnera hermonthica</name>
    <dbReference type="NCBI Taxonomy" id="68872"/>
    <lineage>
        <taxon>Eukaryota</taxon>
        <taxon>Viridiplantae</taxon>
        <taxon>Streptophyta</taxon>
        <taxon>Embryophyta</taxon>
        <taxon>Tracheophyta</taxon>
        <taxon>Spermatophyta</taxon>
        <taxon>Magnoliopsida</taxon>
        <taxon>eudicotyledons</taxon>
        <taxon>Gunneridae</taxon>
        <taxon>Pentapetalae</taxon>
        <taxon>asterids</taxon>
        <taxon>lamiids</taxon>
        <taxon>Lamiales</taxon>
        <taxon>Orobanchaceae</taxon>
        <taxon>Buchnereae</taxon>
        <taxon>Striga</taxon>
    </lineage>
</organism>
<comment type="caution">
    <text evidence="3">The sequence shown here is derived from an EMBL/GenBank/DDBJ whole genome shotgun (WGS) entry which is preliminary data.</text>
</comment>
<keyword evidence="2" id="KW-0812">Transmembrane</keyword>
<evidence type="ECO:0000256" key="1">
    <source>
        <dbReference type="SAM" id="MobiDB-lite"/>
    </source>
</evidence>
<evidence type="ECO:0000313" key="4">
    <source>
        <dbReference type="Proteomes" id="UP001153555"/>
    </source>
</evidence>
<dbReference type="Proteomes" id="UP001153555">
    <property type="component" value="Unassembled WGS sequence"/>
</dbReference>
<dbReference type="PANTHER" id="PTHR35310">
    <property type="entry name" value="CELL WALL INTEGRITY/STRESS RESPONSE COMPONENT-LIKE PROTEIN"/>
    <property type="match status" value="1"/>
</dbReference>
<dbReference type="AlphaFoldDB" id="A0A9N7RJ20"/>
<evidence type="ECO:0000313" key="3">
    <source>
        <dbReference type="EMBL" id="CAA0831844.1"/>
    </source>
</evidence>
<feature type="compositionally biased region" description="Low complexity" evidence="1">
    <location>
        <begin position="74"/>
        <end position="100"/>
    </location>
</feature>
<dbReference type="EMBL" id="CACSLK010027833">
    <property type="protein sequence ID" value="CAA0831844.1"/>
    <property type="molecule type" value="Genomic_DNA"/>
</dbReference>
<feature type="transmembrane region" description="Helical" evidence="2">
    <location>
        <begin position="319"/>
        <end position="340"/>
    </location>
</feature>
<reference evidence="3" key="1">
    <citation type="submission" date="2019-12" db="EMBL/GenBank/DDBJ databases">
        <authorList>
            <person name="Scholes J."/>
        </authorList>
    </citation>
    <scope>NUCLEOTIDE SEQUENCE</scope>
</reference>
<feature type="transmembrane region" description="Helical" evidence="2">
    <location>
        <begin position="278"/>
        <end position="299"/>
    </location>
</feature>
<feature type="compositionally biased region" description="Low complexity" evidence="1">
    <location>
        <begin position="118"/>
        <end position="157"/>
    </location>
</feature>
<feature type="transmembrane region" description="Helical" evidence="2">
    <location>
        <begin position="389"/>
        <end position="405"/>
    </location>
</feature>